<keyword evidence="14" id="KW-0808">Transferase</keyword>
<comment type="subcellular location">
    <subcellularLocation>
        <location evidence="1">Membrane</location>
        <topology evidence="1">Multi-pass membrane protein</topology>
    </subcellularLocation>
</comment>
<evidence type="ECO:0000256" key="4">
    <source>
        <dbReference type="ARBA" id="ARBA00022729"/>
    </source>
</evidence>
<dbReference type="InterPro" id="IPR020846">
    <property type="entry name" value="MFS_dom"/>
</dbReference>
<dbReference type="GO" id="GO:0004622">
    <property type="term" value="F:phosphatidylcholine lysophospholipase activity"/>
    <property type="evidence" value="ECO:0007669"/>
    <property type="project" value="UniProtKB-EC"/>
</dbReference>
<evidence type="ECO:0000313" key="14">
    <source>
        <dbReference type="EMBL" id="KAH7236466.1"/>
    </source>
</evidence>
<keyword evidence="11" id="KW-1133">Transmembrane helix</keyword>
<dbReference type="EC" id="3.1.1.5" evidence="3 10"/>
<feature type="transmembrane region" description="Helical" evidence="11">
    <location>
        <begin position="136"/>
        <end position="156"/>
    </location>
</feature>
<dbReference type="Gene3D" id="3.40.1090.10">
    <property type="entry name" value="Cytosolic phospholipase A2 catalytic domain"/>
    <property type="match status" value="1"/>
</dbReference>
<evidence type="ECO:0000256" key="5">
    <source>
        <dbReference type="ARBA" id="ARBA00022801"/>
    </source>
</evidence>
<dbReference type="EMBL" id="JAGPXF010000007">
    <property type="protein sequence ID" value="KAH7236466.1"/>
    <property type="molecule type" value="Genomic_DNA"/>
</dbReference>
<keyword evidence="7 9" id="KW-0443">Lipid metabolism</keyword>
<keyword evidence="15" id="KW-1185">Reference proteome</keyword>
<sequence>MPATIEVASDLNIPVTTINTINAGVFVAQALSGLIWLPISTIIGRRSAYLAANIVLCLCAVGVAAAPNLPAFATLWILGGTTGPFFLVAGQTILADIFDPTARGTAVGFFLGSCVSANSIAPLIGSIIATFTSWRVIYGVEAGMSLFGLTLSFLFIPRASEVENPKLAQPTRPKTTKEILQTFNPKHVFCQFVYPKVILANIACGLLGFNQYGLLSSVRRVINPRFDLTSPLSSGLFYLAPGAGFLVGSTVGGKISDVVVKRYMRKRHGQRIPEDRLNSSLPSILLILPLGTLLYGWSVQKRLGGMPLPAISAFVEGFALMSSFSGLNTYAAEVRPAHRTAVITGKYVVQYSFGAMSVGGVVPMIDGIGVGWAFTVSKYTVVIFFRVGSILLRVFDMHLPHLLLVSASLGVAFAQGGSDPYVPVYTSCASDLKIRKASDRMMPDLEDYLKLANISGFDVSAYLKKLKEDDVPIVGLSVSGGGTQSGIGGLGIWQAYDARSAAAKAARTGGLTQILSYITGLSGGGAVTVSLLAANNFTTIDNIKKATNFSTSYAAGPDGNQTEFFNTIFENTGAKDEAGFPIPLATDNGTAFNLGDAPMPILCFAEVIPGKSPEIGKLMYPGLNRSKLFNLTAYEVTPFEFGSWLGGRVQAFIPTKYLGTSMSDGKPQNKSQCVEGFDKITLMQGTTTNAFTAWFIDLFYGIPVFAKRWLQERQQDDNPLVQLSMWSTYPNPFEDYNDDMKGVSELLLVDGSLTLESNPLRPLIIPDRKLDLIIVYEASSDAPNSWVNGTNLINTALSASEGNIPFPKIPDVNTIVAQNLSFQPTFFGCNASANTPLLLWLPNAPWSGYTNYSYTQTQFTNTQLDSALDNAFQIATYGNGSVDENWPACLACAAITGSLRRLDIDLPEQCDECFKRHCWNGSTSSRKATEADFDLGLRLDPGLSFEKWNESDWSKEEVGGSEGGDDSAGSRVGNHLIGLVVSIMAIVYLL</sequence>
<evidence type="ECO:0000256" key="10">
    <source>
        <dbReference type="RuleBase" id="RU362103"/>
    </source>
</evidence>
<feature type="transmembrane region" description="Helical" evidence="11">
    <location>
        <begin position="309"/>
        <end position="327"/>
    </location>
</feature>
<evidence type="ECO:0000313" key="15">
    <source>
        <dbReference type="Proteomes" id="UP000813427"/>
    </source>
</evidence>
<accession>A0A8K0RQ55</accession>
<feature type="transmembrane region" description="Helical" evidence="11">
    <location>
        <begin position="235"/>
        <end position="256"/>
    </location>
</feature>
<dbReference type="PANTHER" id="PTHR10728">
    <property type="entry name" value="CYTOSOLIC PHOSPHOLIPASE A2"/>
    <property type="match status" value="1"/>
</dbReference>
<comment type="similarity">
    <text evidence="2 10">Belongs to the lysophospholipase family.</text>
</comment>
<dbReference type="Pfam" id="PF07690">
    <property type="entry name" value="MFS_1"/>
    <property type="match status" value="1"/>
</dbReference>
<dbReference type="SUPFAM" id="SSF52151">
    <property type="entry name" value="FabD/lysophospholipase-like"/>
    <property type="match status" value="1"/>
</dbReference>
<dbReference type="GO" id="GO:0005829">
    <property type="term" value="C:cytosol"/>
    <property type="evidence" value="ECO:0007669"/>
    <property type="project" value="TreeGrafter"/>
</dbReference>
<keyword evidence="8" id="KW-0325">Glycoprotein</keyword>
<dbReference type="InterPro" id="IPR036259">
    <property type="entry name" value="MFS_trans_sf"/>
</dbReference>
<evidence type="ECO:0000256" key="11">
    <source>
        <dbReference type="SAM" id="Phobius"/>
    </source>
</evidence>
<evidence type="ECO:0000256" key="9">
    <source>
        <dbReference type="PROSITE-ProRule" id="PRU00555"/>
    </source>
</evidence>
<dbReference type="SUPFAM" id="SSF103473">
    <property type="entry name" value="MFS general substrate transporter"/>
    <property type="match status" value="1"/>
</dbReference>
<feature type="transmembrane region" description="Helical" evidence="11">
    <location>
        <begin position="348"/>
        <end position="365"/>
    </location>
</feature>
<dbReference type="PROSITE" id="PS50850">
    <property type="entry name" value="MFS"/>
    <property type="match status" value="1"/>
</dbReference>
<dbReference type="Gene3D" id="1.20.1250.20">
    <property type="entry name" value="MFS general substrate transporter like domains"/>
    <property type="match status" value="1"/>
</dbReference>
<dbReference type="AlphaFoldDB" id="A0A8K0RQ55"/>
<reference evidence="14" key="1">
    <citation type="journal article" date="2021" name="Nat. Commun.">
        <title>Genetic determinants of endophytism in the Arabidopsis root mycobiome.</title>
        <authorList>
            <person name="Mesny F."/>
            <person name="Miyauchi S."/>
            <person name="Thiergart T."/>
            <person name="Pickel B."/>
            <person name="Atanasova L."/>
            <person name="Karlsson M."/>
            <person name="Huettel B."/>
            <person name="Barry K.W."/>
            <person name="Haridas S."/>
            <person name="Chen C."/>
            <person name="Bauer D."/>
            <person name="Andreopoulos W."/>
            <person name="Pangilinan J."/>
            <person name="LaButti K."/>
            <person name="Riley R."/>
            <person name="Lipzen A."/>
            <person name="Clum A."/>
            <person name="Drula E."/>
            <person name="Henrissat B."/>
            <person name="Kohler A."/>
            <person name="Grigoriev I.V."/>
            <person name="Martin F.M."/>
            <person name="Hacquard S."/>
        </authorList>
    </citation>
    <scope>NUCLEOTIDE SEQUENCE</scope>
    <source>
        <strain evidence="14">MPI-SDFR-AT-0068</strain>
    </source>
</reference>
<dbReference type="GO" id="GO:0016020">
    <property type="term" value="C:membrane"/>
    <property type="evidence" value="ECO:0007669"/>
    <property type="project" value="UniProtKB-SubCell"/>
</dbReference>
<comment type="caution">
    <text evidence="14">The sequence shown here is derived from an EMBL/GenBank/DDBJ whole genome shotgun (WGS) entry which is preliminary data.</text>
</comment>
<dbReference type="GO" id="GO:0016740">
    <property type="term" value="F:transferase activity"/>
    <property type="evidence" value="ECO:0007669"/>
    <property type="project" value="UniProtKB-KW"/>
</dbReference>
<evidence type="ECO:0000259" key="12">
    <source>
        <dbReference type="PROSITE" id="PS50850"/>
    </source>
</evidence>
<feature type="domain" description="Major facilitator superfamily (MFS) profile" evidence="12">
    <location>
        <begin position="1"/>
        <end position="400"/>
    </location>
</feature>
<comment type="catalytic activity">
    <reaction evidence="10">
        <text>a 1-acyl-sn-glycero-3-phosphocholine + H2O = sn-glycerol 3-phosphocholine + a fatty acid + H(+)</text>
        <dbReference type="Rhea" id="RHEA:15177"/>
        <dbReference type="ChEBI" id="CHEBI:15377"/>
        <dbReference type="ChEBI" id="CHEBI:15378"/>
        <dbReference type="ChEBI" id="CHEBI:16870"/>
        <dbReference type="ChEBI" id="CHEBI:28868"/>
        <dbReference type="ChEBI" id="CHEBI:58168"/>
        <dbReference type="EC" id="3.1.1.5"/>
    </reaction>
</comment>
<keyword evidence="4" id="KW-0732">Signal</keyword>
<dbReference type="SMART" id="SM00022">
    <property type="entry name" value="PLAc"/>
    <property type="match status" value="1"/>
</dbReference>
<evidence type="ECO:0000256" key="7">
    <source>
        <dbReference type="ARBA" id="ARBA00023098"/>
    </source>
</evidence>
<dbReference type="InterPro" id="IPR002642">
    <property type="entry name" value="LysoPLipase_cat_dom"/>
</dbReference>
<dbReference type="OrthoDB" id="4084751at2759"/>
<dbReference type="InterPro" id="IPR011701">
    <property type="entry name" value="MFS"/>
</dbReference>
<dbReference type="GO" id="GO:0004623">
    <property type="term" value="F:phospholipase A2 activity"/>
    <property type="evidence" value="ECO:0007669"/>
    <property type="project" value="TreeGrafter"/>
</dbReference>
<feature type="domain" description="PLA2c" evidence="13">
    <location>
        <begin position="427"/>
        <end position="924"/>
    </location>
</feature>
<keyword evidence="6 9" id="KW-0442">Lipid degradation</keyword>
<organism evidence="14 15">
    <name type="scientific">Fusarium tricinctum</name>
    <dbReference type="NCBI Taxonomy" id="61284"/>
    <lineage>
        <taxon>Eukaryota</taxon>
        <taxon>Fungi</taxon>
        <taxon>Dikarya</taxon>
        <taxon>Ascomycota</taxon>
        <taxon>Pezizomycotina</taxon>
        <taxon>Sordariomycetes</taxon>
        <taxon>Hypocreomycetidae</taxon>
        <taxon>Hypocreales</taxon>
        <taxon>Nectriaceae</taxon>
        <taxon>Fusarium</taxon>
        <taxon>Fusarium tricinctum species complex</taxon>
    </lineage>
</organism>
<keyword evidence="11" id="KW-0472">Membrane</keyword>
<keyword evidence="5 9" id="KW-0378">Hydrolase</keyword>
<feature type="transmembrane region" description="Helical" evidence="11">
    <location>
        <begin position="193"/>
        <end position="215"/>
    </location>
</feature>
<dbReference type="Pfam" id="PF01735">
    <property type="entry name" value="PLA2_B"/>
    <property type="match status" value="1"/>
</dbReference>
<dbReference type="GO" id="GO:0022857">
    <property type="term" value="F:transmembrane transporter activity"/>
    <property type="evidence" value="ECO:0007669"/>
    <property type="project" value="InterPro"/>
</dbReference>
<proteinExistence type="inferred from homology"/>
<dbReference type="GO" id="GO:0046475">
    <property type="term" value="P:glycerophospholipid catabolic process"/>
    <property type="evidence" value="ECO:0007669"/>
    <property type="project" value="TreeGrafter"/>
</dbReference>
<keyword evidence="11" id="KW-0812">Transmembrane</keyword>
<dbReference type="InterPro" id="IPR016035">
    <property type="entry name" value="Acyl_Trfase/lysoPLipase"/>
</dbReference>
<feature type="transmembrane region" description="Helical" evidence="11">
    <location>
        <begin position="49"/>
        <end position="67"/>
    </location>
</feature>
<gene>
    <name evidence="14" type="ORF">BKA59DRAFT_496678</name>
</gene>
<protein>
    <recommendedName>
        <fullName evidence="3 10">Lysophospholipase</fullName>
        <ecNumber evidence="3 10">3.1.1.5</ecNumber>
    </recommendedName>
</protein>
<name>A0A8K0RQ55_9HYPO</name>
<evidence type="ECO:0000256" key="6">
    <source>
        <dbReference type="ARBA" id="ARBA00022963"/>
    </source>
</evidence>
<evidence type="ECO:0000256" key="3">
    <source>
        <dbReference type="ARBA" id="ARBA00013274"/>
    </source>
</evidence>
<feature type="transmembrane region" description="Helical" evidence="11">
    <location>
        <begin position="73"/>
        <end position="94"/>
    </location>
</feature>
<evidence type="ECO:0000256" key="1">
    <source>
        <dbReference type="ARBA" id="ARBA00004141"/>
    </source>
</evidence>
<feature type="transmembrane region" description="Helical" evidence="11">
    <location>
        <begin position="277"/>
        <end position="297"/>
    </location>
</feature>
<dbReference type="Proteomes" id="UP000813427">
    <property type="component" value="Unassembled WGS sequence"/>
</dbReference>
<evidence type="ECO:0000256" key="2">
    <source>
        <dbReference type="ARBA" id="ARBA00008780"/>
    </source>
</evidence>
<evidence type="ECO:0000259" key="13">
    <source>
        <dbReference type="PROSITE" id="PS51210"/>
    </source>
</evidence>
<feature type="transmembrane region" description="Helical" evidence="11">
    <location>
        <begin position="106"/>
        <end position="130"/>
    </location>
</feature>
<dbReference type="PANTHER" id="PTHR10728:SF33">
    <property type="entry name" value="LYSOPHOSPHOLIPASE 1-RELATED"/>
    <property type="match status" value="1"/>
</dbReference>
<dbReference type="PROSITE" id="PS51210">
    <property type="entry name" value="PLA2C"/>
    <property type="match status" value="1"/>
</dbReference>
<feature type="transmembrane region" description="Helical" evidence="11">
    <location>
        <begin position="20"/>
        <end position="37"/>
    </location>
</feature>
<evidence type="ECO:0000256" key="8">
    <source>
        <dbReference type="ARBA" id="ARBA00023180"/>
    </source>
</evidence>